<protein>
    <submittedName>
        <fullName evidence="1">Uncharacterized protein</fullName>
    </submittedName>
</protein>
<comment type="caution">
    <text evidence="1">The sequence shown here is derived from an EMBL/GenBank/DDBJ whole genome shotgun (WGS) entry which is preliminary data.</text>
</comment>
<evidence type="ECO:0000313" key="2">
    <source>
        <dbReference type="Proteomes" id="UP000828941"/>
    </source>
</evidence>
<proteinExistence type="predicted"/>
<reference evidence="1 2" key="1">
    <citation type="journal article" date="2022" name="DNA Res.">
        <title>Chromosomal-level genome assembly of the orchid tree Bauhinia variegata (Leguminosae; Cercidoideae) supports the allotetraploid origin hypothesis of Bauhinia.</title>
        <authorList>
            <person name="Zhong Y."/>
            <person name="Chen Y."/>
            <person name="Zheng D."/>
            <person name="Pang J."/>
            <person name="Liu Y."/>
            <person name="Luo S."/>
            <person name="Meng S."/>
            <person name="Qian L."/>
            <person name="Wei D."/>
            <person name="Dai S."/>
            <person name="Zhou R."/>
        </authorList>
    </citation>
    <scope>NUCLEOTIDE SEQUENCE [LARGE SCALE GENOMIC DNA]</scope>
    <source>
        <strain evidence="1">BV-YZ2020</strain>
    </source>
</reference>
<keyword evidence="2" id="KW-1185">Reference proteome</keyword>
<dbReference type="EMBL" id="CM039438">
    <property type="protein sequence ID" value="KAI4298616.1"/>
    <property type="molecule type" value="Genomic_DNA"/>
</dbReference>
<organism evidence="1 2">
    <name type="scientific">Bauhinia variegata</name>
    <name type="common">Purple orchid tree</name>
    <name type="synonym">Phanera variegata</name>
    <dbReference type="NCBI Taxonomy" id="167791"/>
    <lineage>
        <taxon>Eukaryota</taxon>
        <taxon>Viridiplantae</taxon>
        <taxon>Streptophyta</taxon>
        <taxon>Embryophyta</taxon>
        <taxon>Tracheophyta</taxon>
        <taxon>Spermatophyta</taxon>
        <taxon>Magnoliopsida</taxon>
        <taxon>eudicotyledons</taxon>
        <taxon>Gunneridae</taxon>
        <taxon>Pentapetalae</taxon>
        <taxon>rosids</taxon>
        <taxon>fabids</taxon>
        <taxon>Fabales</taxon>
        <taxon>Fabaceae</taxon>
        <taxon>Cercidoideae</taxon>
        <taxon>Cercideae</taxon>
        <taxon>Bauhiniinae</taxon>
        <taxon>Bauhinia</taxon>
    </lineage>
</organism>
<name>A0ACB9KMM4_BAUVA</name>
<evidence type="ECO:0000313" key="1">
    <source>
        <dbReference type="EMBL" id="KAI4298616.1"/>
    </source>
</evidence>
<gene>
    <name evidence="1" type="ORF">L6164_032152</name>
</gene>
<dbReference type="Proteomes" id="UP000828941">
    <property type="component" value="Chromosome 13"/>
</dbReference>
<sequence>MDPELTSVVPCAKAMMGTGHFDSVHTSLNDDECTTTMAIVSLVPLSFLCFLLNLASQVTAEPRYAECVTERGNFTTTTTFKTNLNTLLANLTSSNQINYGFYNLSYGQNPDKVSVIGLCRGDLKLDVCSSCLNEARSFLPQNCSNNKEAIVFYDNCMLRYSNRSILGVMEDTPWYYHWGGNNVTDVNQYNADLDKLLGKLRSKAASGDSRLKFATGNVSGLNFQNIYALVQCTPDLSAQICQDCLGVAFSEIPKCCDRRRAVIIGRPGCTVRYGNSIFYETAVPDVTTPPASTTITQGKSNRLRLIIVIVVLVVSFITLVIFVSIYLKVRKSKKYIKTEVDGEIISVEQLQFNYDTIKDATNDFSDENKVGQGGYGPVYKGRLSDGREIAVKRLSMNSSQGDAEFKNEVMGYKINNPIGQNEEYLLSFVWKNWRKGTALNIVEPNLIGGSTNEVIRCIHIGLLCVQDNVADRPTMASVVLMLNSSTTLAIPSEPAFFISTGNLSALQSEEYHSGSAGKNEPLQASKDEASISDLYPR</sequence>
<accession>A0ACB9KMM4</accession>